<accession>A0AAV0KZR5</accession>
<evidence type="ECO:0000313" key="1">
    <source>
        <dbReference type="EMBL" id="CAI0426870.1"/>
    </source>
</evidence>
<evidence type="ECO:0000313" key="2">
    <source>
        <dbReference type="Proteomes" id="UP001154282"/>
    </source>
</evidence>
<proteinExistence type="predicted"/>
<protein>
    <submittedName>
        <fullName evidence="1">Uncharacterized protein</fullName>
    </submittedName>
</protein>
<sequence>MRRTPRLRRPWRISPSSTFPW</sequence>
<dbReference type="Proteomes" id="UP001154282">
    <property type="component" value="Unassembled WGS sequence"/>
</dbReference>
<gene>
    <name evidence="1" type="ORF">LITE_LOCUS20967</name>
</gene>
<organism evidence="1 2">
    <name type="scientific">Linum tenue</name>
    <dbReference type="NCBI Taxonomy" id="586396"/>
    <lineage>
        <taxon>Eukaryota</taxon>
        <taxon>Viridiplantae</taxon>
        <taxon>Streptophyta</taxon>
        <taxon>Embryophyta</taxon>
        <taxon>Tracheophyta</taxon>
        <taxon>Spermatophyta</taxon>
        <taxon>Magnoliopsida</taxon>
        <taxon>eudicotyledons</taxon>
        <taxon>Gunneridae</taxon>
        <taxon>Pentapetalae</taxon>
        <taxon>rosids</taxon>
        <taxon>fabids</taxon>
        <taxon>Malpighiales</taxon>
        <taxon>Linaceae</taxon>
        <taxon>Linum</taxon>
    </lineage>
</organism>
<dbReference type="AlphaFoldDB" id="A0AAV0KZR5"/>
<keyword evidence="2" id="KW-1185">Reference proteome</keyword>
<dbReference type="EMBL" id="CAMGYJ010000005">
    <property type="protein sequence ID" value="CAI0426870.1"/>
    <property type="molecule type" value="Genomic_DNA"/>
</dbReference>
<reference evidence="1" key="1">
    <citation type="submission" date="2022-08" db="EMBL/GenBank/DDBJ databases">
        <authorList>
            <person name="Gutierrez-Valencia J."/>
        </authorList>
    </citation>
    <scope>NUCLEOTIDE SEQUENCE</scope>
</reference>
<name>A0AAV0KZR5_9ROSI</name>
<comment type="caution">
    <text evidence="1">The sequence shown here is derived from an EMBL/GenBank/DDBJ whole genome shotgun (WGS) entry which is preliminary data.</text>
</comment>